<evidence type="ECO:0000259" key="10">
    <source>
        <dbReference type="Pfam" id="PF25944"/>
    </source>
</evidence>
<evidence type="ECO:0000256" key="3">
    <source>
        <dbReference type="ARBA" id="ARBA00022475"/>
    </source>
</evidence>
<dbReference type="Gene3D" id="1.10.287.470">
    <property type="entry name" value="Helix hairpin bin"/>
    <property type="match status" value="1"/>
</dbReference>
<gene>
    <name evidence="11" type="ORF">SAMN05421770_11617</name>
</gene>
<proteinExistence type="inferred from homology"/>
<dbReference type="Proteomes" id="UP000198356">
    <property type="component" value="Unassembled WGS sequence"/>
</dbReference>
<feature type="region of interest" description="Disordered" evidence="6">
    <location>
        <begin position="1"/>
        <end position="31"/>
    </location>
</feature>
<feature type="domain" description="Multidrug resistance protein MdtA-like beta-barrel" evidence="10">
    <location>
        <begin position="249"/>
        <end position="332"/>
    </location>
</feature>
<feature type="region of interest" description="Disordered" evidence="6">
    <location>
        <begin position="405"/>
        <end position="430"/>
    </location>
</feature>
<dbReference type="Pfam" id="PF25944">
    <property type="entry name" value="Beta-barrel_RND"/>
    <property type="match status" value="1"/>
</dbReference>
<feature type="compositionally biased region" description="Polar residues" evidence="6">
    <location>
        <begin position="410"/>
        <end position="430"/>
    </location>
</feature>
<keyword evidence="3" id="KW-1003">Cell membrane</keyword>
<evidence type="ECO:0000256" key="7">
    <source>
        <dbReference type="SAM" id="Phobius"/>
    </source>
</evidence>
<dbReference type="InterPro" id="IPR006143">
    <property type="entry name" value="RND_pump_MFP"/>
</dbReference>
<evidence type="ECO:0000313" key="11">
    <source>
        <dbReference type="EMBL" id="SNT43653.1"/>
    </source>
</evidence>
<dbReference type="EMBL" id="FZOU01000016">
    <property type="protein sequence ID" value="SNT43653.1"/>
    <property type="molecule type" value="Genomic_DNA"/>
</dbReference>
<accession>A0A239MN22</accession>
<dbReference type="PANTHER" id="PTHR30469:SF12">
    <property type="entry name" value="MULTIDRUG RESISTANCE PROTEIN MDTA"/>
    <property type="match status" value="1"/>
</dbReference>
<evidence type="ECO:0000256" key="6">
    <source>
        <dbReference type="SAM" id="MobiDB-lite"/>
    </source>
</evidence>
<dbReference type="InterPro" id="IPR058625">
    <property type="entry name" value="MdtA-like_BSH"/>
</dbReference>
<dbReference type="Gene3D" id="2.40.420.20">
    <property type="match status" value="1"/>
</dbReference>
<dbReference type="SUPFAM" id="SSF111369">
    <property type="entry name" value="HlyD-like secretion proteins"/>
    <property type="match status" value="1"/>
</dbReference>
<dbReference type="RefSeq" id="WP_245818168.1">
    <property type="nucleotide sequence ID" value="NZ_FZOU01000016.1"/>
</dbReference>
<evidence type="ECO:0000256" key="5">
    <source>
        <dbReference type="ARBA" id="ARBA00023136"/>
    </source>
</evidence>
<protein>
    <submittedName>
        <fullName evidence="11">Membrane fusion protein, multidrug efflux system</fullName>
    </submittedName>
</protein>
<name>A0A239MN22_9BACT</name>
<dbReference type="Gene3D" id="2.40.30.170">
    <property type="match status" value="1"/>
</dbReference>
<comment type="similarity">
    <text evidence="2">Belongs to the membrane fusion protein (MFP) (TC 8.A.1) family.</text>
</comment>
<dbReference type="Pfam" id="PF25917">
    <property type="entry name" value="BSH_RND"/>
    <property type="match status" value="1"/>
</dbReference>
<keyword evidence="12" id="KW-1185">Reference proteome</keyword>
<comment type="subcellular location">
    <subcellularLocation>
        <location evidence="1">Cell membrane</location>
    </subcellularLocation>
</comment>
<dbReference type="Pfam" id="PF25876">
    <property type="entry name" value="HH_MFP_RND"/>
    <property type="match status" value="1"/>
</dbReference>
<feature type="transmembrane region" description="Helical" evidence="7">
    <location>
        <begin position="38"/>
        <end position="59"/>
    </location>
</feature>
<evidence type="ECO:0000259" key="9">
    <source>
        <dbReference type="Pfam" id="PF25917"/>
    </source>
</evidence>
<evidence type="ECO:0000313" key="12">
    <source>
        <dbReference type="Proteomes" id="UP000198356"/>
    </source>
</evidence>
<keyword evidence="7" id="KW-1133">Transmembrane helix</keyword>
<dbReference type="NCBIfam" id="TIGR01730">
    <property type="entry name" value="RND_mfp"/>
    <property type="match status" value="1"/>
</dbReference>
<evidence type="ECO:0000259" key="8">
    <source>
        <dbReference type="Pfam" id="PF25876"/>
    </source>
</evidence>
<evidence type="ECO:0000256" key="4">
    <source>
        <dbReference type="ARBA" id="ARBA00022519"/>
    </source>
</evidence>
<keyword evidence="7" id="KW-0812">Transmembrane</keyword>
<dbReference type="GO" id="GO:0015562">
    <property type="term" value="F:efflux transmembrane transporter activity"/>
    <property type="evidence" value="ECO:0007669"/>
    <property type="project" value="TreeGrafter"/>
</dbReference>
<dbReference type="PANTHER" id="PTHR30469">
    <property type="entry name" value="MULTIDRUG RESISTANCE PROTEIN MDTA"/>
    <property type="match status" value="1"/>
</dbReference>
<evidence type="ECO:0000256" key="2">
    <source>
        <dbReference type="ARBA" id="ARBA00009477"/>
    </source>
</evidence>
<keyword evidence="4" id="KW-0997">Cell inner membrane</keyword>
<feature type="domain" description="Multidrug resistance protein MdtA-like barrel-sandwich hybrid" evidence="9">
    <location>
        <begin position="103"/>
        <end position="245"/>
    </location>
</feature>
<keyword evidence="5 7" id="KW-0472">Membrane</keyword>
<dbReference type="GO" id="GO:1990281">
    <property type="term" value="C:efflux pump complex"/>
    <property type="evidence" value="ECO:0007669"/>
    <property type="project" value="TreeGrafter"/>
</dbReference>
<evidence type="ECO:0000256" key="1">
    <source>
        <dbReference type="ARBA" id="ARBA00004236"/>
    </source>
</evidence>
<organism evidence="11 12">
    <name type="scientific">Granulicella rosea</name>
    <dbReference type="NCBI Taxonomy" id="474952"/>
    <lineage>
        <taxon>Bacteria</taxon>
        <taxon>Pseudomonadati</taxon>
        <taxon>Acidobacteriota</taxon>
        <taxon>Terriglobia</taxon>
        <taxon>Terriglobales</taxon>
        <taxon>Acidobacteriaceae</taxon>
        <taxon>Granulicella</taxon>
    </lineage>
</organism>
<dbReference type="Gene3D" id="2.40.50.100">
    <property type="match status" value="1"/>
</dbReference>
<dbReference type="InterPro" id="IPR058624">
    <property type="entry name" value="MdtA-like_HH"/>
</dbReference>
<dbReference type="InterPro" id="IPR058626">
    <property type="entry name" value="MdtA-like_b-barrel"/>
</dbReference>
<reference evidence="11 12" key="1">
    <citation type="submission" date="2017-06" db="EMBL/GenBank/DDBJ databases">
        <authorList>
            <person name="Kim H.J."/>
            <person name="Triplett B.A."/>
        </authorList>
    </citation>
    <scope>NUCLEOTIDE SEQUENCE [LARGE SCALE GENOMIC DNA]</scope>
    <source>
        <strain evidence="11 12">DSM 18704</strain>
    </source>
</reference>
<dbReference type="AlphaFoldDB" id="A0A239MN22"/>
<feature type="domain" description="Multidrug resistance protein MdtA-like alpha-helical hairpin" evidence="8">
    <location>
        <begin position="142"/>
        <end position="211"/>
    </location>
</feature>
<feature type="compositionally biased region" description="Basic and acidic residues" evidence="6">
    <location>
        <begin position="1"/>
        <end position="13"/>
    </location>
</feature>
<sequence length="430" mass="46662">MEHSDKITGDRDSLQQPAPAQHDISGDTGKQLRPRRRVWPWLLAAGLAALVLFAVVRGVRKSKADAASKVEAPQVATIKTATARLGPIGYYVRALGTVTPLATVNLYSQITGRVTAVHYVEGQLVHRGDPLIEVDSRPYEAQLKEAQGTLQHDRGVLAQAEMDLARYKDASAQQAISRQTYEDQISLVEQYRGTVQNDMGQVEYAQVQLSYCHLTSPIDGRVGLRLVDPGNVIFSGGSNPLVVITQLQPITVVFNVAEDDLNQVRDQILHRTSLPVDIFDRTQLTQLATGKLLTLDNQIDTTTGTVRFRGQFPNSDLRLYPNQFVNARLLVKTLENATLVPTAAVQRNGTQAFVYIVSGDTVTLRNVEELTNENQIAAVTGINPGEVVPITGFDKLQEGSKVIVEGSATGPATSTASNGKMESGPSGSSR</sequence>